<reference evidence="1 2" key="1">
    <citation type="submission" date="2016-02" db="EMBL/GenBank/DDBJ databases">
        <title>Genome analysis of coral dinoflagellate symbionts highlights evolutionary adaptations to a symbiotic lifestyle.</title>
        <authorList>
            <person name="Aranda M."/>
            <person name="Li Y."/>
            <person name="Liew Y.J."/>
            <person name="Baumgarten S."/>
            <person name="Simakov O."/>
            <person name="Wilson M."/>
            <person name="Piel J."/>
            <person name="Ashoor H."/>
            <person name="Bougouffa S."/>
            <person name="Bajic V.B."/>
            <person name="Ryu T."/>
            <person name="Ravasi T."/>
            <person name="Bayer T."/>
            <person name="Micklem G."/>
            <person name="Kim H."/>
            <person name="Bhak J."/>
            <person name="Lajeunesse T.C."/>
            <person name="Voolstra C.R."/>
        </authorList>
    </citation>
    <scope>NUCLEOTIDE SEQUENCE [LARGE SCALE GENOMIC DNA]</scope>
    <source>
        <strain evidence="1 2">CCMP2467</strain>
    </source>
</reference>
<comment type="caution">
    <text evidence="1">The sequence shown here is derived from an EMBL/GenBank/DDBJ whole genome shotgun (WGS) entry which is preliminary data.</text>
</comment>
<dbReference type="EMBL" id="LSRX01000050">
    <property type="protein sequence ID" value="OLQ11992.1"/>
    <property type="molecule type" value="Genomic_DNA"/>
</dbReference>
<dbReference type="Proteomes" id="UP000186817">
    <property type="component" value="Unassembled WGS sequence"/>
</dbReference>
<name>A0A1Q9EX79_SYMMI</name>
<sequence>MALDASEWTLGHTAGKMKPGCQKSIVQSWYRHRRLDRAVLQRSSSQALPLAPFAWLSVLITGTSSGASKGNPVQRSRLEHLAYRKPSVSFQTRWTQLLKAATVLQSEACAGCLES</sequence>
<keyword evidence="2" id="KW-1185">Reference proteome</keyword>
<organism evidence="1 2">
    <name type="scientific">Symbiodinium microadriaticum</name>
    <name type="common">Dinoflagellate</name>
    <name type="synonym">Zooxanthella microadriatica</name>
    <dbReference type="NCBI Taxonomy" id="2951"/>
    <lineage>
        <taxon>Eukaryota</taxon>
        <taxon>Sar</taxon>
        <taxon>Alveolata</taxon>
        <taxon>Dinophyceae</taxon>
        <taxon>Suessiales</taxon>
        <taxon>Symbiodiniaceae</taxon>
        <taxon>Symbiodinium</taxon>
    </lineage>
</organism>
<protein>
    <submittedName>
        <fullName evidence="1">Uncharacterized protein</fullName>
    </submittedName>
</protein>
<dbReference type="AlphaFoldDB" id="A0A1Q9EX79"/>
<gene>
    <name evidence="1" type="ORF">AK812_SmicGene4138</name>
</gene>
<proteinExistence type="predicted"/>
<evidence type="ECO:0000313" key="2">
    <source>
        <dbReference type="Proteomes" id="UP000186817"/>
    </source>
</evidence>
<evidence type="ECO:0000313" key="1">
    <source>
        <dbReference type="EMBL" id="OLQ11992.1"/>
    </source>
</evidence>
<accession>A0A1Q9EX79</accession>